<evidence type="ECO:0000313" key="5">
    <source>
        <dbReference type="EMBL" id="CAK0808173.1"/>
    </source>
</evidence>
<feature type="domain" description="Purple acid phosphatase C-terminal" evidence="4">
    <location>
        <begin position="376"/>
        <end position="432"/>
    </location>
</feature>
<feature type="domain" description="Calcineurin-like phosphoesterase" evidence="3">
    <location>
        <begin position="119"/>
        <end position="347"/>
    </location>
</feature>
<proteinExistence type="predicted"/>
<evidence type="ECO:0000256" key="1">
    <source>
        <dbReference type="ARBA" id="ARBA00023180"/>
    </source>
</evidence>
<keyword evidence="1" id="KW-0325">Glycoprotein</keyword>
<comment type="caution">
    <text evidence="5">The sequence shown here is derived from an EMBL/GenBank/DDBJ whole genome shotgun (WGS) entry which is preliminary data.</text>
</comment>
<feature type="compositionally biased region" description="Low complexity" evidence="2">
    <location>
        <begin position="213"/>
        <end position="223"/>
    </location>
</feature>
<dbReference type="Pfam" id="PF14008">
    <property type="entry name" value="Metallophos_C"/>
    <property type="match status" value="1"/>
</dbReference>
<dbReference type="Gene3D" id="3.60.21.10">
    <property type="match status" value="1"/>
</dbReference>
<dbReference type="InterPro" id="IPR025733">
    <property type="entry name" value="PAPs_C"/>
</dbReference>
<sequence length="449" mass="48756">MDTLRSRPLKGRCWCSGLASPQQALECSGVCSVLAHPIESMVAASTSSKYGAEDLCGVPANREGYLDPGFQHAAALAWPASAEPGTKIFYRFGSIAEDVWSTERWFEVPHHAGPNVSTTILVVADVGTAEPDSFQSHWSNPLGGQTGSEVLANVTYARIRDAPQSQAVLHIGDICYATGYAAKWEFFMDHIEDLATRTPYMVSQGNHERDWPGTGSLGSTDSGGECGRPMESRFRMPTPSQKQKLGWYSIDIGAMHIVMLDTELPCGRGSDQLEWLAADLKSVDRSRTPWLVVTGHRAMYSVDGDYHLESVGPDLSDSFCLGASSSDLEDLFLTNEVDLCLWGHFHNALATCPVYNGTCVSQPTLSSSRLGYMYSAPVHAVIGNGGQTLTPTAKRPAPWVAWQASTWGWSALTAEGSRQLRLTFYAEDNATLHHIQLGTWGDCDGSSPL</sequence>
<evidence type="ECO:0000256" key="2">
    <source>
        <dbReference type="SAM" id="MobiDB-lite"/>
    </source>
</evidence>
<organism evidence="5 6">
    <name type="scientific">Prorocentrum cordatum</name>
    <dbReference type="NCBI Taxonomy" id="2364126"/>
    <lineage>
        <taxon>Eukaryota</taxon>
        <taxon>Sar</taxon>
        <taxon>Alveolata</taxon>
        <taxon>Dinophyceae</taxon>
        <taxon>Prorocentrales</taxon>
        <taxon>Prorocentraceae</taxon>
        <taxon>Prorocentrum</taxon>
    </lineage>
</organism>
<dbReference type="CDD" id="cd00839">
    <property type="entry name" value="MPP_PAPs"/>
    <property type="match status" value="1"/>
</dbReference>
<dbReference type="InterPro" id="IPR041792">
    <property type="entry name" value="MPP_PAP"/>
</dbReference>
<dbReference type="SUPFAM" id="SSF56300">
    <property type="entry name" value="Metallo-dependent phosphatases"/>
    <property type="match status" value="1"/>
</dbReference>
<evidence type="ECO:0000259" key="4">
    <source>
        <dbReference type="Pfam" id="PF14008"/>
    </source>
</evidence>
<protein>
    <recommendedName>
        <fullName evidence="7">Purple acid phosphatase</fullName>
    </recommendedName>
</protein>
<reference evidence="5" key="1">
    <citation type="submission" date="2023-10" db="EMBL/GenBank/DDBJ databases">
        <authorList>
            <person name="Chen Y."/>
            <person name="Shah S."/>
            <person name="Dougan E. K."/>
            <person name="Thang M."/>
            <person name="Chan C."/>
        </authorList>
    </citation>
    <scope>NUCLEOTIDE SEQUENCE [LARGE SCALE GENOMIC DNA]</scope>
</reference>
<evidence type="ECO:0008006" key="7">
    <source>
        <dbReference type="Google" id="ProtNLM"/>
    </source>
</evidence>
<name>A0ABN9QSL2_9DINO</name>
<dbReference type="Pfam" id="PF00149">
    <property type="entry name" value="Metallophos"/>
    <property type="match status" value="1"/>
</dbReference>
<evidence type="ECO:0000313" key="6">
    <source>
        <dbReference type="Proteomes" id="UP001189429"/>
    </source>
</evidence>
<accession>A0ABN9QSL2</accession>
<feature type="region of interest" description="Disordered" evidence="2">
    <location>
        <begin position="207"/>
        <end position="237"/>
    </location>
</feature>
<dbReference type="PANTHER" id="PTHR45778:SF3">
    <property type="entry name" value="PURPLE ACID PHOSPHATASE"/>
    <property type="match status" value="1"/>
</dbReference>
<evidence type="ECO:0000259" key="3">
    <source>
        <dbReference type="Pfam" id="PF00149"/>
    </source>
</evidence>
<dbReference type="EMBL" id="CAUYUJ010004113">
    <property type="protein sequence ID" value="CAK0808173.1"/>
    <property type="molecule type" value="Genomic_DNA"/>
</dbReference>
<dbReference type="InterPro" id="IPR004843">
    <property type="entry name" value="Calcineurin-like_PHP"/>
</dbReference>
<gene>
    <name evidence="5" type="ORF">PCOR1329_LOCUS13843</name>
</gene>
<dbReference type="Proteomes" id="UP001189429">
    <property type="component" value="Unassembled WGS sequence"/>
</dbReference>
<dbReference type="InterPro" id="IPR029052">
    <property type="entry name" value="Metallo-depent_PP-like"/>
</dbReference>
<dbReference type="PANTHER" id="PTHR45778">
    <property type="entry name" value="PURPLE ACID PHOSPHATASE-RELATED"/>
    <property type="match status" value="1"/>
</dbReference>
<keyword evidence="6" id="KW-1185">Reference proteome</keyword>